<accession>A0A7S3KFF2</accession>
<evidence type="ECO:0000313" key="1">
    <source>
        <dbReference type="EMBL" id="CAE0381006.1"/>
    </source>
</evidence>
<organism evidence="1">
    <name type="scientific">Euplotes crassus</name>
    <dbReference type="NCBI Taxonomy" id="5936"/>
    <lineage>
        <taxon>Eukaryota</taxon>
        <taxon>Sar</taxon>
        <taxon>Alveolata</taxon>
        <taxon>Ciliophora</taxon>
        <taxon>Intramacronucleata</taxon>
        <taxon>Spirotrichea</taxon>
        <taxon>Hypotrichia</taxon>
        <taxon>Euplotida</taxon>
        <taxon>Euplotidae</taxon>
        <taxon>Moneuplotes</taxon>
    </lineage>
</organism>
<sequence>MPTSPLLKLSKQKFCTLRHWTSGSKSVVGGNKVPADDQTGETEAKFYRVAEVKDPLFKDLDYMRKSGIPLPGPDVKYIFKDLKWDELLWGDTSLKVRDTFKVENINGYIFHQTEDDDEEEDE</sequence>
<dbReference type="AlphaFoldDB" id="A0A7S3KFF2"/>
<gene>
    <name evidence="1" type="ORF">ECRA1380_LOCUS5968</name>
</gene>
<name>A0A7S3KFF2_EUPCR</name>
<reference evidence="1" key="1">
    <citation type="submission" date="2021-01" db="EMBL/GenBank/DDBJ databases">
        <authorList>
            <person name="Corre E."/>
            <person name="Pelletier E."/>
            <person name="Niang G."/>
            <person name="Scheremetjew M."/>
            <person name="Finn R."/>
            <person name="Kale V."/>
            <person name="Holt S."/>
            <person name="Cochrane G."/>
            <person name="Meng A."/>
            <person name="Brown T."/>
            <person name="Cohen L."/>
        </authorList>
    </citation>
    <scope>NUCLEOTIDE SEQUENCE</scope>
    <source>
        <strain evidence="1">CT5</strain>
    </source>
</reference>
<protein>
    <submittedName>
        <fullName evidence="1">Uncharacterized protein</fullName>
    </submittedName>
</protein>
<proteinExistence type="predicted"/>
<dbReference type="EMBL" id="HBIK01012833">
    <property type="protein sequence ID" value="CAE0381006.1"/>
    <property type="molecule type" value="Transcribed_RNA"/>
</dbReference>